<dbReference type="CDD" id="cd03801">
    <property type="entry name" value="GT4_PimA-like"/>
    <property type="match status" value="1"/>
</dbReference>
<dbReference type="Pfam" id="PF00534">
    <property type="entry name" value="Glycos_transf_1"/>
    <property type="match status" value="1"/>
</dbReference>
<evidence type="ECO:0000313" key="6">
    <source>
        <dbReference type="EMBL" id="MDS1272207.1"/>
    </source>
</evidence>
<accession>A0ABU2HB43</accession>
<dbReference type="Pfam" id="PF13439">
    <property type="entry name" value="Glyco_transf_4"/>
    <property type="match status" value="1"/>
</dbReference>
<keyword evidence="2 6" id="KW-0808">Transferase</keyword>
<dbReference type="GO" id="GO:0016757">
    <property type="term" value="F:glycosyltransferase activity"/>
    <property type="evidence" value="ECO:0007669"/>
    <property type="project" value="UniProtKB-KW"/>
</dbReference>
<comment type="caution">
    <text evidence="6">The sequence shown here is derived from an EMBL/GenBank/DDBJ whole genome shotgun (WGS) entry which is preliminary data.</text>
</comment>
<evidence type="ECO:0000256" key="3">
    <source>
        <dbReference type="SAM" id="MobiDB-lite"/>
    </source>
</evidence>
<name>A0ABU2HB43_9ACTN</name>
<feature type="domain" description="Glycosyl transferase family 1" evidence="4">
    <location>
        <begin position="253"/>
        <end position="403"/>
    </location>
</feature>
<evidence type="ECO:0000256" key="2">
    <source>
        <dbReference type="ARBA" id="ARBA00022679"/>
    </source>
</evidence>
<evidence type="ECO:0000313" key="7">
    <source>
        <dbReference type="Proteomes" id="UP001250214"/>
    </source>
</evidence>
<dbReference type="Gene3D" id="3.40.50.2000">
    <property type="entry name" value="Glycogen Phosphorylase B"/>
    <property type="match status" value="2"/>
</dbReference>
<dbReference type="PANTHER" id="PTHR45947">
    <property type="entry name" value="SULFOQUINOVOSYL TRANSFERASE SQD2"/>
    <property type="match status" value="1"/>
</dbReference>
<dbReference type="PANTHER" id="PTHR45947:SF3">
    <property type="entry name" value="SULFOQUINOVOSYL TRANSFERASE SQD2"/>
    <property type="match status" value="1"/>
</dbReference>
<keyword evidence="7" id="KW-1185">Reference proteome</keyword>
<proteinExistence type="predicted"/>
<evidence type="ECO:0000256" key="1">
    <source>
        <dbReference type="ARBA" id="ARBA00022676"/>
    </source>
</evidence>
<dbReference type="InterPro" id="IPR028098">
    <property type="entry name" value="Glyco_trans_4-like_N"/>
</dbReference>
<evidence type="ECO:0000259" key="5">
    <source>
        <dbReference type="Pfam" id="PF13439"/>
    </source>
</evidence>
<protein>
    <submittedName>
        <fullName evidence="6">Glycosyltransferase family 4 protein</fullName>
        <ecNumber evidence="6">2.4.-.-</ecNumber>
    </submittedName>
</protein>
<dbReference type="Proteomes" id="UP001250214">
    <property type="component" value="Unassembled WGS sequence"/>
</dbReference>
<keyword evidence="1 6" id="KW-0328">Glycosyltransferase</keyword>
<feature type="region of interest" description="Disordered" evidence="3">
    <location>
        <begin position="224"/>
        <end position="252"/>
    </location>
</feature>
<dbReference type="EMBL" id="JAVLVT010000010">
    <property type="protein sequence ID" value="MDS1272207.1"/>
    <property type="molecule type" value="Genomic_DNA"/>
</dbReference>
<dbReference type="EC" id="2.4.-.-" evidence="6"/>
<dbReference type="RefSeq" id="WP_310913778.1">
    <property type="nucleotide sequence ID" value="NZ_JAVLVT010000010.1"/>
</dbReference>
<feature type="domain" description="Glycosyltransferase subfamily 4-like N-terminal" evidence="5">
    <location>
        <begin position="61"/>
        <end position="218"/>
    </location>
</feature>
<gene>
    <name evidence="6" type="ORF">RIF23_18110</name>
</gene>
<dbReference type="InterPro" id="IPR001296">
    <property type="entry name" value="Glyco_trans_1"/>
</dbReference>
<evidence type="ECO:0000259" key="4">
    <source>
        <dbReference type="Pfam" id="PF00534"/>
    </source>
</evidence>
<reference evidence="7" key="1">
    <citation type="submission" date="2023-07" db="EMBL/GenBank/DDBJ databases">
        <title>Novel species in the genus Lipingzhangella isolated from Sambhar Salt Lake.</title>
        <authorList>
            <person name="Jiya N."/>
            <person name="Kajale S."/>
            <person name="Sharma A."/>
        </authorList>
    </citation>
    <scope>NUCLEOTIDE SEQUENCE [LARGE SCALE GENOMIC DNA]</scope>
    <source>
        <strain evidence="7">LS1_29</strain>
    </source>
</reference>
<dbReference type="SUPFAM" id="SSF53756">
    <property type="entry name" value="UDP-Glycosyltransferase/glycogen phosphorylase"/>
    <property type="match status" value="1"/>
</dbReference>
<sequence>MVFQETSLGADSERVTKAAAEAGLDSSRSEPVELAPAEEPRLDGVRIAMINWRDPWQSVAGGAEEYAWRISQHLTGRGADVTFLTSREPGQDRRETVRGVAFCRMGGRFTVYLWVFLWLLLRRRRFDLALDCMNGVPFFSRLALPRRIPVVSVVHHVHDLQFCAYFSRPLARIGRFVEGPLASRVYRSCPTVTVSESSRRAMREKLGWKAPISVIHNGSPVAVRGDGDPEDHGSTGVPPGVRVPPAAPPREEMGTPAIVSLGRLVVQKRVARLVDVVAELGEEWPGLRAHIVGRGPQQEPVAERARELNVTDRVVLHGFLPDDQRDAVLAGARLHVTASEFEGWGLTVIEAAALGVPTVAYDVDGLRDSVRDGVTGWLVREGESLTAAVDRALHELADPHRAAEVSQACRAWAASFTWERSGREMTWLLAGLVK</sequence>
<organism evidence="6 7">
    <name type="scientific">Lipingzhangella rawalii</name>
    <dbReference type="NCBI Taxonomy" id="2055835"/>
    <lineage>
        <taxon>Bacteria</taxon>
        <taxon>Bacillati</taxon>
        <taxon>Actinomycetota</taxon>
        <taxon>Actinomycetes</taxon>
        <taxon>Streptosporangiales</taxon>
        <taxon>Nocardiopsidaceae</taxon>
        <taxon>Lipingzhangella</taxon>
    </lineage>
</organism>
<dbReference type="InterPro" id="IPR050194">
    <property type="entry name" value="Glycosyltransferase_grp1"/>
</dbReference>